<feature type="transmembrane region" description="Helical" evidence="8">
    <location>
        <begin position="60"/>
        <end position="83"/>
    </location>
</feature>
<feature type="transmembrane region" description="Helical" evidence="8">
    <location>
        <begin position="124"/>
        <end position="143"/>
    </location>
</feature>
<name>A0A972GRE8_9BACL</name>
<evidence type="ECO:0000313" key="10">
    <source>
        <dbReference type="EMBL" id="NOU93074.1"/>
    </source>
</evidence>
<feature type="transmembrane region" description="Helical" evidence="8">
    <location>
        <begin position="378"/>
        <end position="397"/>
    </location>
</feature>
<keyword evidence="11" id="KW-1185">Reference proteome</keyword>
<sequence length="536" mass="60766">MPRVNLTKKYTKMYLLLFILTFAAEFAFGYYLTCIRGYVAGDAISRVANAFYISHSRHPHLAAIGFVWNPLPSLIEWVWLWFWPIFPKLASNALAAVLTTSLFAAGTVVLLLQNLIRFGLPTPLSVLFCILYALNPFLFLYGANGMTEVMFTFFLVATVTSLSRWLEDEASRHIIMLSMALALAFLVRYEAIPLAAAAGCSMLIAIFFIPSKHISRADNKASFKYLRSEGSIIVALTPFVYTCLIWIFLNYMIMGNPFFFFNSNYSNLSFSEALSGNDQFSRMIGNPVNIISYVAFKSSFFSVPLLIIVLFRLVTRKLLQWDMLIFIGILLSIPALQSVMLYKGTSYGWLRFFFYIFPIMAAWLPYEIVRLKLNAKFVLSVHLIGLVVTGALVAYAMSDPSRASEEYDTFNYGKNYNEQQIAKQIAQYINDELPDDLILLDSFTDFQVIVNTNKPSNLVITSDLDFLKILANPAEFQVSYILVPPPIEGGLINAINKQYPSLYEHGGHWVTLEKQFEDYRKLYKVIGAVDSGMQQP</sequence>
<evidence type="ECO:0000259" key="9">
    <source>
        <dbReference type="Pfam" id="PF13231"/>
    </source>
</evidence>
<evidence type="ECO:0000256" key="3">
    <source>
        <dbReference type="ARBA" id="ARBA00022676"/>
    </source>
</evidence>
<reference evidence="10" key="1">
    <citation type="submission" date="2019-10" db="EMBL/GenBank/DDBJ databases">
        <title>Description of Paenibacillus glebae sp. nov.</title>
        <authorList>
            <person name="Carlier A."/>
            <person name="Qi S."/>
        </authorList>
    </citation>
    <scope>NUCLEOTIDE SEQUENCE</scope>
    <source>
        <strain evidence="10">LMG 31456</strain>
    </source>
</reference>
<dbReference type="PANTHER" id="PTHR33908">
    <property type="entry name" value="MANNOSYLTRANSFERASE YKCB-RELATED"/>
    <property type="match status" value="1"/>
</dbReference>
<dbReference type="GO" id="GO:0005886">
    <property type="term" value="C:plasma membrane"/>
    <property type="evidence" value="ECO:0007669"/>
    <property type="project" value="UniProtKB-SubCell"/>
</dbReference>
<dbReference type="InterPro" id="IPR050297">
    <property type="entry name" value="LipidA_mod_glycosyltrf_83"/>
</dbReference>
<evidence type="ECO:0000256" key="1">
    <source>
        <dbReference type="ARBA" id="ARBA00004651"/>
    </source>
</evidence>
<accession>A0A972GRE8</accession>
<dbReference type="Proteomes" id="UP000641588">
    <property type="component" value="Unassembled WGS sequence"/>
</dbReference>
<evidence type="ECO:0000256" key="8">
    <source>
        <dbReference type="SAM" id="Phobius"/>
    </source>
</evidence>
<evidence type="ECO:0000256" key="6">
    <source>
        <dbReference type="ARBA" id="ARBA00022989"/>
    </source>
</evidence>
<organism evidence="10 11">
    <name type="scientific">Paenibacillus foliorum</name>
    <dbReference type="NCBI Taxonomy" id="2654974"/>
    <lineage>
        <taxon>Bacteria</taxon>
        <taxon>Bacillati</taxon>
        <taxon>Bacillota</taxon>
        <taxon>Bacilli</taxon>
        <taxon>Bacillales</taxon>
        <taxon>Paenibacillaceae</taxon>
        <taxon>Paenibacillus</taxon>
    </lineage>
</organism>
<feature type="transmembrane region" description="Helical" evidence="8">
    <location>
        <begin position="290"/>
        <end position="311"/>
    </location>
</feature>
<dbReference type="PANTHER" id="PTHR33908:SF11">
    <property type="entry name" value="MEMBRANE PROTEIN"/>
    <property type="match status" value="1"/>
</dbReference>
<feature type="transmembrane region" description="Helical" evidence="8">
    <location>
        <begin position="13"/>
        <end position="39"/>
    </location>
</feature>
<comment type="caution">
    <text evidence="10">The sequence shown here is derived from an EMBL/GenBank/DDBJ whole genome shotgun (WGS) entry which is preliminary data.</text>
</comment>
<dbReference type="AlphaFoldDB" id="A0A972GRE8"/>
<comment type="subcellular location">
    <subcellularLocation>
        <location evidence="1">Cell membrane</location>
        <topology evidence="1">Multi-pass membrane protein</topology>
    </subcellularLocation>
</comment>
<dbReference type="EMBL" id="WHOD01000027">
    <property type="protein sequence ID" value="NOU93074.1"/>
    <property type="molecule type" value="Genomic_DNA"/>
</dbReference>
<dbReference type="RefSeq" id="WP_171651265.1">
    <property type="nucleotide sequence ID" value="NZ_WHOD01000027.1"/>
</dbReference>
<evidence type="ECO:0000256" key="4">
    <source>
        <dbReference type="ARBA" id="ARBA00022679"/>
    </source>
</evidence>
<feature type="transmembrane region" description="Helical" evidence="8">
    <location>
        <begin position="232"/>
        <end position="253"/>
    </location>
</feature>
<evidence type="ECO:0000256" key="7">
    <source>
        <dbReference type="ARBA" id="ARBA00023136"/>
    </source>
</evidence>
<feature type="transmembrane region" description="Helical" evidence="8">
    <location>
        <begin position="323"/>
        <end position="342"/>
    </location>
</feature>
<feature type="transmembrane region" description="Helical" evidence="8">
    <location>
        <begin position="348"/>
        <end position="366"/>
    </location>
</feature>
<feature type="transmembrane region" description="Helical" evidence="8">
    <location>
        <begin position="89"/>
        <end position="112"/>
    </location>
</feature>
<keyword evidence="4" id="KW-0808">Transferase</keyword>
<evidence type="ECO:0000313" key="11">
    <source>
        <dbReference type="Proteomes" id="UP000641588"/>
    </source>
</evidence>
<keyword evidence="3" id="KW-0328">Glycosyltransferase</keyword>
<feature type="domain" description="Glycosyltransferase RgtA/B/C/D-like" evidence="9">
    <location>
        <begin position="79"/>
        <end position="226"/>
    </location>
</feature>
<proteinExistence type="predicted"/>
<dbReference type="GO" id="GO:0016763">
    <property type="term" value="F:pentosyltransferase activity"/>
    <property type="evidence" value="ECO:0007669"/>
    <property type="project" value="TreeGrafter"/>
</dbReference>
<evidence type="ECO:0000256" key="5">
    <source>
        <dbReference type="ARBA" id="ARBA00022692"/>
    </source>
</evidence>
<dbReference type="InterPro" id="IPR038731">
    <property type="entry name" value="RgtA/B/C-like"/>
</dbReference>
<evidence type="ECO:0000256" key="2">
    <source>
        <dbReference type="ARBA" id="ARBA00022475"/>
    </source>
</evidence>
<dbReference type="GO" id="GO:0009103">
    <property type="term" value="P:lipopolysaccharide biosynthetic process"/>
    <property type="evidence" value="ECO:0007669"/>
    <property type="project" value="UniProtKB-ARBA"/>
</dbReference>
<feature type="transmembrane region" description="Helical" evidence="8">
    <location>
        <begin position="195"/>
        <end position="211"/>
    </location>
</feature>
<keyword evidence="7 8" id="KW-0472">Membrane</keyword>
<keyword evidence="5 8" id="KW-0812">Transmembrane</keyword>
<dbReference type="Pfam" id="PF13231">
    <property type="entry name" value="PMT_2"/>
    <property type="match status" value="1"/>
</dbReference>
<feature type="transmembrane region" description="Helical" evidence="8">
    <location>
        <begin position="149"/>
        <end position="166"/>
    </location>
</feature>
<keyword evidence="6 8" id="KW-1133">Transmembrane helix</keyword>
<gene>
    <name evidence="10" type="ORF">GC093_07475</name>
</gene>
<keyword evidence="2" id="KW-1003">Cell membrane</keyword>
<protein>
    <recommendedName>
        <fullName evidence="9">Glycosyltransferase RgtA/B/C/D-like domain-containing protein</fullName>
    </recommendedName>
</protein>